<dbReference type="InterPro" id="IPR041588">
    <property type="entry name" value="Integrase_H2C2"/>
</dbReference>
<evidence type="ECO:0000256" key="2">
    <source>
        <dbReference type="ARBA" id="ARBA00022679"/>
    </source>
</evidence>
<dbReference type="Gene3D" id="3.30.420.10">
    <property type="entry name" value="Ribonuclease H-like superfamily/Ribonuclease H"/>
    <property type="match status" value="1"/>
</dbReference>
<dbReference type="Pfam" id="PF17919">
    <property type="entry name" value="RT_RNaseH_2"/>
    <property type="match status" value="1"/>
</dbReference>
<organism evidence="9 10">
    <name type="scientific">Rotaria magnacalcarata</name>
    <dbReference type="NCBI Taxonomy" id="392030"/>
    <lineage>
        <taxon>Eukaryota</taxon>
        <taxon>Metazoa</taxon>
        <taxon>Spiralia</taxon>
        <taxon>Gnathifera</taxon>
        <taxon>Rotifera</taxon>
        <taxon>Eurotatoria</taxon>
        <taxon>Bdelloidea</taxon>
        <taxon>Philodinida</taxon>
        <taxon>Philodinidae</taxon>
        <taxon>Rotaria</taxon>
    </lineage>
</organism>
<dbReference type="CDD" id="cd00303">
    <property type="entry name" value="retropepsin_like"/>
    <property type="match status" value="1"/>
</dbReference>
<dbReference type="FunFam" id="3.30.420.10:FF:000032">
    <property type="entry name" value="Retrovirus-related Pol polyprotein from transposon 297-like Protein"/>
    <property type="match status" value="1"/>
</dbReference>
<evidence type="ECO:0000256" key="5">
    <source>
        <dbReference type="ARBA" id="ARBA00022759"/>
    </source>
</evidence>
<dbReference type="Pfam" id="PF17921">
    <property type="entry name" value="Integrase_H2C2"/>
    <property type="match status" value="1"/>
</dbReference>
<dbReference type="InterPro" id="IPR043502">
    <property type="entry name" value="DNA/RNA_pol_sf"/>
</dbReference>
<keyword evidence="2" id="KW-0808">Transferase</keyword>
<dbReference type="GO" id="GO:0004519">
    <property type="term" value="F:endonuclease activity"/>
    <property type="evidence" value="ECO:0007669"/>
    <property type="project" value="UniProtKB-KW"/>
</dbReference>
<dbReference type="EMBL" id="CAJNOV010008738">
    <property type="protein sequence ID" value="CAF1336487.1"/>
    <property type="molecule type" value="Genomic_DNA"/>
</dbReference>
<keyword evidence="4" id="KW-0540">Nuclease</keyword>
<keyword evidence="6" id="KW-0378">Hydrolase</keyword>
<dbReference type="Pfam" id="PF13975">
    <property type="entry name" value="gag-asp_proteas"/>
    <property type="match status" value="1"/>
</dbReference>
<dbReference type="InterPro" id="IPR043128">
    <property type="entry name" value="Rev_trsase/Diguanyl_cyclase"/>
</dbReference>
<dbReference type="GO" id="GO:0003964">
    <property type="term" value="F:RNA-directed DNA polymerase activity"/>
    <property type="evidence" value="ECO:0007669"/>
    <property type="project" value="UniProtKB-KW"/>
</dbReference>
<keyword evidence="5" id="KW-0255">Endonuclease</keyword>
<dbReference type="InterPro" id="IPR036397">
    <property type="entry name" value="RNaseH_sf"/>
</dbReference>
<dbReference type="SUPFAM" id="SSF50630">
    <property type="entry name" value="Acid proteases"/>
    <property type="match status" value="1"/>
</dbReference>
<dbReference type="Gene3D" id="3.30.70.270">
    <property type="match status" value="1"/>
</dbReference>
<dbReference type="FunFam" id="3.10.10.10:FF:000007">
    <property type="entry name" value="Retrovirus-related Pol polyprotein from transposon 17.6-like Protein"/>
    <property type="match status" value="1"/>
</dbReference>
<evidence type="ECO:0000256" key="7">
    <source>
        <dbReference type="ARBA" id="ARBA00022918"/>
    </source>
</evidence>
<keyword evidence="3" id="KW-0548">Nucleotidyltransferase</keyword>
<dbReference type="SUPFAM" id="SSF56672">
    <property type="entry name" value="DNA/RNA polymerases"/>
    <property type="match status" value="1"/>
</dbReference>
<dbReference type="InterPro" id="IPR041577">
    <property type="entry name" value="RT_RNaseH_2"/>
</dbReference>
<dbReference type="GO" id="GO:0015074">
    <property type="term" value="P:DNA integration"/>
    <property type="evidence" value="ECO:0007669"/>
    <property type="project" value="InterPro"/>
</dbReference>
<dbReference type="Proteomes" id="UP000663855">
    <property type="component" value="Unassembled WGS sequence"/>
</dbReference>
<dbReference type="GO" id="GO:0008233">
    <property type="term" value="F:peptidase activity"/>
    <property type="evidence" value="ECO:0007669"/>
    <property type="project" value="UniProtKB-KW"/>
</dbReference>
<keyword evidence="1" id="KW-0645">Protease</keyword>
<comment type="caution">
    <text evidence="9">The sequence shown here is derived from an EMBL/GenBank/DDBJ whole genome shotgun (WGS) entry which is preliminary data.</text>
</comment>
<evidence type="ECO:0000259" key="8">
    <source>
        <dbReference type="PROSITE" id="PS50994"/>
    </source>
</evidence>
<dbReference type="Gene3D" id="2.40.70.10">
    <property type="entry name" value="Acid Proteases"/>
    <property type="match status" value="1"/>
</dbReference>
<dbReference type="PANTHER" id="PTHR37984:SF15">
    <property type="entry name" value="INTEGRASE CATALYTIC DOMAIN-CONTAINING PROTEIN"/>
    <property type="match status" value="1"/>
</dbReference>
<dbReference type="InterPro" id="IPR021109">
    <property type="entry name" value="Peptidase_aspartic_dom_sf"/>
</dbReference>
<dbReference type="PANTHER" id="PTHR37984">
    <property type="entry name" value="PROTEIN CBG26694"/>
    <property type="match status" value="1"/>
</dbReference>
<sequence>MPDSLKLQYLIAGVKESLKLHIALHDPQTSASFLMYARKLEDTFLFTNNLYEINQTNDHHNVATIQQLSSSSNDHAQFYNHHQKKSVKQSPTSAYQPHRQNIPFNNKVTHNKQFHYGSSKLTSVICYNCATLVNNRSMRAMIDTGANRTFISFKAVHSTNSKQFIKKIQRRVFLADGQSSAFVYGEITLHIMLGDIQASIVAFIVKQLCTDCILGMDFINKYKLIINTEDRTISILLLQNAKLLDTSKPTIAFTLRPHEIKTLDHPPPTSKPYYSTPLKQEAMYKIIQELLYSGLIRPSYSPYAAPALLVAKHDGNWRIVVDYKKLNNITIKDNHPLPNMEQALQLLGAGYKLFSTLDMKSGFWQIPIAEADKHKTAFITPEGLYEWNVLAQGLKNSPPSFQRVMTDILSFIPQFATIAAPIHAITNLTKPNKHKFRWNDLQKTAFLQLKQLLVNAPLFLNFPNDNYPVILTTDASKVGIGGTLQQLIDGEIKNLYYHSQVTSSTQRRYDPIELEALAIWLCFQRMRSYLLGRSIIIYIDHCPLCNMMNSSVKNRRVDRISILLQEYNIEKIIHIKGQHNCLADYLSRHPIKHHEEIFDEDYGINMLFDGEPLVTVTVPDVESSFLNAVITRSKHKQIAQQQLLSPQPLPIDITTTDSPVTRPTNDEASTSSSCNYFNIEQIKIEQANDPNIQRKINEIRDKVITSCYILDDGLLYKLLPMHANSKRKTKVIYLPISMADSLLKAYHDIPLAGHFGVKRTYLKLKNKFWWPDYFTRWVDAIALPNCSAQTTAQTIFNDYICRYGVPKSILSDQGTHFNNQLMDFMAKLIGYNHTFSTVYHPQSNGMVERFNATFVPQLAKLHDHENNNWDEYLSPVVFAYNTGIHSTTQYSPFQLQFGREPRLPIDKPSFTYLFHKPNDYYAQLKKSLNIIHKLAHTTIIQQQAQYKQSYDKNRSDLIYDINDQVLTKIHGSRSKLDPRYSITPRIIIKKQHPIYWVEDQTTQIVHRVHVNDIRPIVFPSA</sequence>
<feature type="domain" description="Integrase catalytic" evidence="8">
    <location>
        <begin position="772"/>
        <end position="900"/>
    </location>
</feature>
<dbReference type="InterPro" id="IPR001584">
    <property type="entry name" value="Integrase_cat-core"/>
</dbReference>
<dbReference type="GO" id="GO:0003676">
    <property type="term" value="F:nucleic acid binding"/>
    <property type="evidence" value="ECO:0007669"/>
    <property type="project" value="InterPro"/>
</dbReference>
<protein>
    <recommendedName>
        <fullName evidence="8">Integrase catalytic domain-containing protein</fullName>
    </recommendedName>
</protein>
<reference evidence="9" key="1">
    <citation type="submission" date="2021-02" db="EMBL/GenBank/DDBJ databases">
        <authorList>
            <person name="Nowell W R."/>
        </authorList>
    </citation>
    <scope>NUCLEOTIDE SEQUENCE</scope>
</reference>
<keyword evidence="7" id="KW-0695">RNA-directed DNA polymerase</keyword>
<dbReference type="Gene3D" id="3.10.10.10">
    <property type="entry name" value="HIV Type 1 Reverse Transcriptase, subunit A, domain 1"/>
    <property type="match status" value="1"/>
</dbReference>
<dbReference type="GO" id="GO:0006508">
    <property type="term" value="P:proteolysis"/>
    <property type="evidence" value="ECO:0007669"/>
    <property type="project" value="UniProtKB-KW"/>
</dbReference>
<dbReference type="CDD" id="cd09274">
    <property type="entry name" value="RNase_HI_RT_Ty3"/>
    <property type="match status" value="1"/>
</dbReference>
<evidence type="ECO:0000256" key="4">
    <source>
        <dbReference type="ARBA" id="ARBA00022722"/>
    </source>
</evidence>
<evidence type="ECO:0000256" key="3">
    <source>
        <dbReference type="ARBA" id="ARBA00022695"/>
    </source>
</evidence>
<dbReference type="Pfam" id="PF00078">
    <property type="entry name" value="RVT_1"/>
    <property type="match status" value="1"/>
</dbReference>
<name>A0A815G9X0_9BILA</name>
<proteinExistence type="predicted"/>
<evidence type="ECO:0000256" key="6">
    <source>
        <dbReference type="ARBA" id="ARBA00022801"/>
    </source>
</evidence>
<dbReference type="SUPFAM" id="SSF53098">
    <property type="entry name" value="Ribonuclease H-like"/>
    <property type="match status" value="1"/>
</dbReference>
<dbReference type="InterPro" id="IPR012337">
    <property type="entry name" value="RNaseH-like_sf"/>
</dbReference>
<dbReference type="InterPro" id="IPR000477">
    <property type="entry name" value="RT_dom"/>
</dbReference>
<dbReference type="AlphaFoldDB" id="A0A815G9X0"/>
<gene>
    <name evidence="9" type="ORF">CJN711_LOCUS18702</name>
</gene>
<evidence type="ECO:0000313" key="9">
    <source>
        <dbReference type="EMBL" id="CAF1336487.1"/>
    </source>
</evidence>
<accession>A0A815G9X0</accession>
<dbReference type="CDD" id="cd01647">
    <property type="entry name" value="RT_LTR"/>
    <property type="match status" value="1"/>
</dbReference>
<evidence type="ECO:0000313" key="10">
    <source>
        <dbReference type="Proteomes" id="UP000663855"/>
    </source>
</evidence>
<dbReference type="InterPro" id="IPR050951">
    <property type="entry name" value="Retrovirus_Pol_polyprotein"/>
</dbReference>
<dbReference type="PROSITE" id="PS50994">
    <property type="entry name" value="INTEGRASE"/>
    <property type="match status" value="1"/>
</dbReference>
<evidence type="ECO:0000256" key="1">
    <source>
        <dbReference type="ARBA" id="ARBA00022670"/>
    </source>
</evidence>